<sequence>MEQENRERNVKLLHSPSGDERSISGRDADRRPVSTSPRGGEGHGPTSWVQAEAATSHDSVSRQEALHESSSDTSGMPLQDSQAPNVVQHDAEIYIHKLEEERAALSKQHQSLRAAHKEGARNKAQIRAVKEKKSRAQQGIDALKLKIIALRDDGDLHAELPTFDFQAVFQKYSQAS</sequence>
<accession>A0AAW1NQT2</accession>
<keyword evidence="3" id="KW-1185">Reference proteome</keyword>
<dbReference type="Proteomes" id="UP001465755">
    <property type="component" value="Unassembled WGS sequence"/>
</dbReference>
<evidence type="ECO:0000256" key="1">
    <source>
        <dbReference type="SAM" id="MobiDB-lite"/>
    </source>
</evidence>
<feature type="region of interest" description="Disordered" evidence="1">
    <location>
        <begin position="107"/>
        <end position="132"/>
    </location>
</feature>
<feature type="compositionally biased region" description="Basic and acidic residues" evidence="1">
    <location>
        <begin position="59"/>
        <end position="70"/>
    </location>
</feature>
<feature type="compositionally biased region" description="Basic and acidic residues" evidence="1">
    <location>
        <begin position="1"/>
        <end position="10"/>
    </location>
</feature>
<comment type="caution">
    <text evidence="2">The sequence shown here is derived from an EMBL/GenBank/DDBJ whole genome shotgun (WGS) entry which is preliminary data.</text>
</comment>
<organism evidence="2 3">
    <name type="scientific">Symbiochloris irregularis</name>
    <dbReference type="NCBI Taxonomy" id="706552"/>
    <lineage>
        <taxon>Eukaryota</taxon>
        <taxon>Viridiplantae</taxon>
        <taxon>Chlorophyta</taxon>
        <taxon>core chlorophytes</taxon>
        <taxon>Trebouxiophyceae</taxon>
        <taxon>Trebouxiales</taxon>
        <taxon>Trebouxiaceae</taxon>
        <taxon>Symbiochloris</taxon>
    </lineage>
</organism>
<proteinExistence type="predicted"/>
<dbReference type="EMBL" id="JALJOQ010000188">
    <property type="protein sequence ID" value="KAK9790747.1"/>
    <property type="molecule type" value="Genomic_DNA"/>
</dbReference>
<feature type="compositionally biased region" description="Basic and acidic residues" evidence="1">
    <location>
        <begin position="17"/>
        <end position="32"/>
    </location>
</feature>
<evidence type="ECO:0000313" key="3">
    <source>
        <dbReference type="Proteomes" id="UP001465755"/>
    </source>
</evidence>
<evidence type="ECO:0000313" key="2">
    <source>
        <dbReference type="EMBL" id="KAK9790747.1"/>
    </source>
</evidence>
<gene>
    <name evidence="2" type="ORF">WJX73_009585</name>
</gene>
<protein>
    <submittedName>
        <fullName evidence="2">Uncharacterized protein</fullName>
    </submittedName>
</protein>
<reference evidence="2 3" key="1">
    <citation type="journal article" date="2024" name="Nat. Commun.">
        <title>Phylogenomics reveals the evolutionary origins of lichenization in chlorophyte algae.</title>
        <authorList>
            <person name="Puginier C."/>
            <person name="Libourel C."/>
            <person name="Otte J."/>
            <person name="Skaloud P."/>
            <person name="Haon M."/>
            <person name="Grisel S."/>
            <person name="Petersen M."/>
            <person name="Berrin J.G."/>
            <person name="Delaux P.M."/>
            <person name="Dal Grande F."/>
            <person name="Keller J."/>
        </authorList>
    </citation>
    <scope>NUCLEOTIDE SEQUENCE [LARGE SCALE GENOMIC DNA]</scope>
    <source>
        <strain evidence="2 3">SAG 2036</strain>
    </source>
</reference>
<name>A0AAW1NQT2_9CHLO</name>
<feature type="compositionally biased region" description="Polar residues" evidence="1">
    <location>
        <begin position="71"/>
        <end position="85"/>
    </location>
</feature>
<feature type="region of interest" description="Disordered" evidence="1">
    <location>
        <begin position="1"/>
        <end position="87"/>
    </location>
</feature>
<dbReference type="AlphaFoldDB" id="A0AAW1NQT2"/>